<evidence type="ECO:0000256" key="3">
    <source>
        <dbReference type="ARBA" id="ARBA00022989"/>
    </source>
</evidence>
<dbReference type="OrthoDB" id="9772644at2"/>
<feature type="transmembrane region" description="Helical" evidence="5">
    <location>
        <begin position="43"/>
        <end position="64"/>
    </location>
</feature>
<dbReference type="PANTHER" id="PTHR37422:SF23">
    <property type="entry name" value="TEICHURONIC ACID BIOSYNTHESIS PROTEIN TUAE"/>
    <property type="match status" value="1"/>
</dbReference>
<keyword evidence="8" id="KW-0436">Ligase</keyword>
<dbReference type="RefSeq" id="WP_160608465.1">
    <property type="nucleotide sequence ID" value="NZ_WTYF01000004.1"/>
</dbReference>
<feature type="transmembrane region" description="Helical" evidence="5">
    <location>
        <begin position="128"/>
        <end position="148"/>
    </location>
</feature>
<evidence type="ECO:0000313" key="9">
    <source>
        <dbReference type="Proteomes" id="UP000444185"/>
    </source>
</evidence>
<evidence type="ECO:0000256" key="4">
    <source>
        <dbReference type="ARBA" id="ARBA00023136"/>
    </source>
</evidence>
<keyword evidence="3 5" id="KW-1133">Transmembrane helix</keyword>
<evidence type="ECO:0000313" key="8">
    <source>
        <dbReference type="EMBL" id="MXO51760.1"/>
    </source>
</evidence>
<dbReference type="InterPro" id="IPR007016">
    <property type="entry name" value="O-antigen_ligase-rel_domated"/>
</dbReference>
<keyword evidence="9" id="KW-1185">Reference proteome</keyword>
<reference evidence="8 9" key="1">
    <citation type="submission" date="2019-12" db="EMBL/GenBank/DDBJ databases">
        <title>Genomic-based taxomic classification of the family Erythrobacteraceae.</title>
        <authorList>
            <person name="Xu L."/>
        </authorList>
    </citation>
    <scope>NUCLEOTIDE SEQUENCE [LARGE SCALE GENOMIC DNA]</scope>
    <source>
        <strain evidence="8 9">DSM 16225</strain>
    </source>
</reference>
<dbReference type="Proteomes" id="UP000444185">
    <property type="component" value="Unassembled WGS sequence"/>
</dbReference>
<comment type="subcellular location">
    <subcellularLocation>
        <location evidence="1">Membrane</location>
        <topology evidence="1">Multi-pass membrane protein</topology>
    </subcellularLocation>
</comment>
<keyword evidence="2 5" id="KW-0812">Transmembrane</keyword>
<sequence length="464" mass="51282">MLDLALFLVVIGMFLLGLRKPFIWVLAYLYIDILAPQKIGWSLAQLLPVSLIAFLLAFGGWAVAEKKDGFRLSMRQGLLAALLVWCFITLQWADFPEAGAEKWAWVWKALVFAIFLPLTLTTKLRIEAAMLITVLTAAAIIISAGLKTVGGGGGYGNLYLFVNDNSNIYESSTLSTVAIALIPIILWFMRHGTIFKPDWRVKLFGAALIFACLLIPIGTEARTGLLCIAALGLMLLRDVKRRFLYIGAAAAIGIAALPFLPSSFTERMSTIKEAQSEQSASTRMQVWSWTLDYVERNPLGGGFDVYRGNSFTYKMPVKEVDGNTVRVTYQDVTESGRAFHSSWFEMLGEQGWPGLILWTLLHVTGLVQMERIRRRYAGRTGRIEGWQGPLASALQFANIIYLVGATFQGIAYQPVVLMIVGLQIALADHVKRRESALDKAAFKEVKAANRRADARAAAPDPAIP</sequence>
<comment type="caution">
    <text evidence="8">The sequence shown here is derived from an EMBL/GenBank/DDBJ whole genome shotgun (WGS) entry which is preliminary data.</text>
</comment>
<feature type="domain" description="O-antigen ligase-related" evidence="6">
    <location>
        <begin position="208"/>
        <end position="358"/>
    </location>
</feature>
<feature type="transmembrane region" description="Helical" evidence="5">
    <location>
        <begin position="168"/>
        <end position="189"/>
    </location>
</feature>
<dbReference type="Pfam" id="PF19358">
    <property type="entry name" value="DUF5935"/>
    <property type="match status" value="1"/>
</dbReference>
<protein>
    <submittedName>
        <fullName evidence="8">Putative O-glycosylation ligase, exosortase A system-associated</fullName>
    </submittedName>
</protein>
<dbReference type="InterPro" id="IPR051533">
    <property type="entry name" value="WaaL-like"/>
</dbReference>
<dbReference type="AlphaFoldDB" id="A0A844Y095"/>
<name>A0A844Y095_9SPHN</name>
<dbReference type="InterPro" id="IPR045979">
    <property type="entry name" value="DUF5935"/>
</dbReference>
<feature type="transmembrane region" description="Helical" evidence="5">
    <location>
        <begin position="105"/>
        <end position="121"/>
    </location>
</feature>
<proteinExistence type="predicted"/>
<keyword evidence="4 5" id="KW-0472">Membrane</keyword>
<dbReference type="EMBL" id="WTYF01000004">
    <property type="protein sequence ID" value="MXO51760.1"/>
    <property type="molecule type" value="Genomic_DNA"/>
</dbReference>
<feature type="transmembrane region" description="Helical" evidence="5">
    <location>
        <begin position="388"/>
        <end position="404"/>
    </location>
</feature>
<feature type="transmembrane region" description="Helical" evidence="5">
    <location>
        <begin position="201"/>
        <end position="217"/>
    </location>
</feature>
<feature type="domain" description="DUF5935" evidence="7">
    <location>
        <begin position="1"/>
        <end position="193"/>
    </location>
</feature>
<evidence type="ECO:0000259" key="6">
    <source>
        <dbReference type="Pfam" id="PF04932"/>
    </source>
</evidence>
<dbReference type="GO" id="GO:0016874">
    <property type="term" value="F:ligase activity"/>
    <property type="evidence" value="ECO:0007669"/>
    <property type="project" value="UniProtKB-KW"/>
</dbReference>
<accession>A0A844Y095</accession>
<evidence type="ECO:0000256" key="5">
    <source>
        <dbReference type="SAM" id="Phobius"/>
    </source>
</evidence>
<gene>
    <name evidence="8" type="ORF">GRI42_10645</name>
</gene>
<evidence type="ECO:0000256" key="1">
    <source>
        <dbReference type="ARBA" id="ARBA00004141"/>
    </source>
</evidence>
<evidence type="ECO:0000259" key="7">
    <source>
        <dbReference type="Pfam" id="PF19358"/>
    </source>
</evidence>
<organism evidence="8 9">
    <name type="scientific">Qipengyuania gaetbuli</name>
    <dbReference type="NCBI Taxonomy" id="266952"/>
    <lineage>
        <taxon>Bacteria</taxon>
        <taxon>Pseudomonadati</taxon>
        <taxon>Pseudomonadota</taxon>
        <taxon>Alphaproteobacteria</taxon>
        <taxon>Sphingomonadales</taxon>
        <taxon>Erythrobacteraceae</taxon>
        <taxon>Qipengyuania</taxon>
    </lineage>
</organism>
<feature type="transmembrane region" description="Helical" evidence="5">
    <location>
        <begin position="76"/>
        <end position="93"/>
    </location>
</feature>
<dbReference type="Pfam" id="PF04932">
    <property type="entry name" value="Wzy_C"/>
    <property type="match status" value="1"/>
</dbReference>
<dbReference type="GO" id="GO:0016020">
    <property type="term" value="C:membrane"/>
    <property type="evidence" value="ECO:0007669"/>
    <property type="project" value="UniProtKB-SubCell"/>
</dbReference>
<feature type="transmembrane region" description="Helical" evidence="5">
    <location>
        <begin position="410"/>
        <end position="427"/>
    </location>
</feature>
<evidence type="ECO:0000256" key="2">
    <source>
        <dbReference type="ARBA" id="ARBA00022692"/>
    </source>
</evidence>
<dbReference type="PANTHER" id="PTHR37422">
    <property type="entry name" value="TEICHURONIC ACID BIOSYNTHESIS PROTEIN TUAE"/>
    <property type="match status" value="1"/>
</dbReference>
<feature type="transmembrane region" description="Helical" evidence="5">
    <location>
        <begin position="244"/>
        <end position="260"/>
    </location>
</feature>